<name>A0A075FR69_9ARCH</name>
<protein>
    <submittedName>
        <fullName evidence="1">Uncharacterized protein</fullName>
    </submittedName>
</protein>
<sequence length="161" mass="18010">MHIGIIFSSMFLLILIPTVSYISADQIIFPIVSYINPDDNTLPASAFIQIIHRDSNGNLLAYIESDKIAIMHNDAMIELMDMQSSTGTDPVYDINGNNVEVIIRQQVTEIETTTLSTDTKLVSTVKDKDGNEIIILRMVHDGYMAHAGDTVTTYWNFARII</sequence>
<proteinExistence type="predicted"/>
<dbReference type="EMBL" id="KF900405">
    <property type="protein sequence ID" value="AIE93798.1"/>
    <property type="molecule type" value="Genomic_DNA"/>
</dbReference>
<evidence type="ECO:0000313" key="1">
    <source>
        <dbReference type="EMBL" id="AIE93798.1"/>
    </source>
</evidence>
<dbReference type="AlphaFoldDB" id="A0A075FR69"/>
<organism evidence="1">
    <name type="scientific">uncultured marine thaumarchaeote AD1000_40_H03</name>
    <dbReference type="NCBI Taxonomy" id="1455914"/>
    <lineage>
        <taxon>Archaea</taxon>
        <taxon>Nitrososphaerota</taxon>
        <taxon>environmental samples</taxon>
    </lineage>
</organism>
<accession>A0A075FR69</accession>
<reference evidence="1" key="1">
    <citation type="journal article" date="2014" name="Genome Biol. Evol.">
        <title>Pangenome evidence for extensive interdomain horizontal transfer affecting lineage core and shell genes in uncultured planktonic thaumarchaeota and euryarchaeota.</title>
        <authorList>
            <person name="Deschamps P."/>
            <person name="Zivanovic Y."/>
            <person name="Moreira D."/>
            <person name="Rodriguez-Valera F."/>
            <person name="Lopez-Garcia P."/>
        </authorList>
    </citation>
    <scope>NUCLEOTIDE SEQUENCE</scope>
</reference>